<dbReference type="PANTHER" id="PTHR43156">
    <property type="entry name" value="STAGE II SPORULATION PROTEIN E-RELATED"/>
    <property type="match status" value="1"/>
</dbReference>
<protein>
    <recommendedName>
        <fullName evidence="3">PPM-type phosphatase domain-containing protein</fullName>
    </recommendedName>
</protein>
<accession>A0ABN6RXW2</accession>
<organism evidence="4 5">
    <name type="scientific">Pseudodesulfovibrio nedwellii</name>
    <dbReference type="NCBI Taxonomy" id="2973072"/>
    <lineage>
        <taxon>Bacteria</taxon>
        <taxon>Pseudomonadati</taxon>
        <taxon>Thermodesulfobacteriota</taxon>
        <taxon>Desulfovibrionia</taxon>
        <taxon>Desulfovibrionales</taxon>
        <taxon>Desulfovibrionaceae</taxon>
    </lineage>
</organism>
<keyword evidence="5" id="KW-1185">Reference proteome</keyword>
<dbReference type="Proteomes" id="UP001317742">
    <property type="component" value="Chromosome"/>
</dbReference>
<evidence type="ECO:0000256" key="1">
    <source>
        <dbReference type="ARBA" id="ARBA00022801"/>
    </source>
</evidence>
<sequence>MNLKLSRIKVRLNWSVERKMIVLLFLPIVVFPLVMFVLVHSQSAGVTTNFLVGQVVLSIILLVPFSKWMSHVIALRNIKELNEQCQLLQQGNYDQLNLPDIGADGHDFLELRRNMHRMGHAIAIREQKLQRAIADLAAAHRQIEESLACASLIQTSFLPSQVNLYDYIPNHFLVWDQRDTVGGDAYWLKRTEKGFFLGVIDCTGHGVPGAFMTLIVISLLEKASADRTVSPAAILGRMNLLIKDALGQNDQDAKSDDGMDCALCHVDISGRSVTFAGANSPLYVLGDEGAKCIKGERCGLGYVRSPREFVFTDVVIPFTGRTRFYLISDGYVDQVGFEKGFSFGRRRFMSFIEKKWEAPIAGQGHELMQTLGKFQGSEPRRDDVTVLGFEFKGEDLNENEFI</sequence>
<dbReference type="InterPro" id="IPR001932">
    <property type="entry name" value="PPM-type_phosphatase-like_dom"/>
</dbReference>
<reference evidence="4 5" key="1">
    <citation type="submission" date="2022-08" db="EMBL/GenBank/DDBJ databases">
        <title>Genome Sequence of the sulphate-reducing bacterium, Pseudodesulfovibrio sp. SYK.</title>
        <authorList>
            <person name="Kondo R."/>
            <person name="Kataoka T."/>
        </authorList>
    </citation>
    <scope>NUCLEOTIDE SEQUENCE [LARGE SCALE GENOMIC DNA]</scope>
    <source>
        <strain evidence="4 5">SYK</strain>
    </source>
</reference>
<keyword evidence="2" id="KW-0812">Transmembrane</keyword>
<dbReference type="RefSeq" id="WP_281761784.1">
    <property type="nucleotide sequence ID" value="NZ_AP026709.1"/>
</dbReference>
<dbReference type="InterPro" id="IPR052016">
    <property type="entry name" value="Bact_Sigma-Reg"/>
</dbReference>
<proteinExistence type="predicted"/>
<dbReference type="Gene3D" id="3.60.40.10">
    <property type="entry name" value="PPM-type phosphatase domain"/>
    <property type="match status" value="1"/>
</dbReference>
<dbReference type="PANTHER" id="PTHR43156:SF9">
    <property type="entry name" value="HAMP DOMAIN-CONTAINING PROTEIN"/>
    <property type="match status" value="1"/>
</dbReference>
<evidence type="ECO:0000313" key="4">
    <source>
        <dbReference type="EMBL" id="BDQ35854.1"/>
    </source>
</evidence>
<evidence type="ECO:0000256" key="2">
    <source>
        <dbReference type="SAM" id="Phobius"/>
    </source>
</evidence>
<dbReference type="EMBL" id="AP026709">
    <property type="protein sequence ID" value="BDQ35854.1"/>
    <property type="molecule type" value="Genomic_DNA"/>
</dbReference>
<evidence type="ECO:0000313" key="5">
    <source>
        <dbReference type="Proteomes" id="UP001317742"/>
    </source>
</evidence>
<keyword evidence="1" id="KW-0378">Hydrolase</keyword>
<feature type="domain" description="PPM-type phosphatase" evidence="3">
    <location>
        <begin position="193"/>
        <end position="391"/>
    </location>
</feature>
<feature type="transmembrane region" description="Helical" evidence="2">
    <location>
        <begin position="51"/>
        <end position="69"/>
    </location>
</feature>
<evidence type="ECO:0000259" key="3">
    <source>
        <dbReference type="Pfam" id="PF07228"/>
    </source>
</evidence>
<dbReference type="InterPro" id="IPR036457">
    <property type="entry name" value="PPM-type-like_dom_sf"/>
</dbReference>
<feature type="transmembrane region" description="Helical" evidence="2">
    <location>
        <begin position="21"/>
        <end position="39"/>
    </location>
</feature>
<dbReference type="Pfam" id="PF07228">
    <property type="entry name" value="SpoIIE"/>
    <property type="match status" value="1"/>
</dbReference>
<keyword evidence="2" id="KW-0472">Membrane</keyword>
<name>A0ABN6RXW2_9BACT</name>
<keyword evidence="2" id="KW-1133">Transmembrane helix</keyword>
<gene>
    <name evidence="4" type="ORF">SYK_02140</name>
</gene>